<dbReference type="Pfam" id="PF08241">
    <property type="entry name" value="Methyltransf_11"/>
    <property type="match status" value="1"/>
</dbReference>
<feature type="binding site" evidence="2">
    <location>
        <position position="79"/>
    </location>
    <ligand>
        <name>S-adenosyl-L-methionine</name>
        <dbReference type="ChEBI" id="CHEBI:59789"/>
    </ligand>
</feature>
<dbReference type="EMBL" id="CP147247">
    <property type="protein sequence ID" value="WYJ92179.1"/>
    <property type="molecule type" value="Genomic_DNA"/>
</dbReference>
<dbReference type="AlphaFoldDB" id="A0A242K843"/>
<evidence type="ECO:0000259" key="3">
    <source>
        <dbReference type="Pfam" id="PF08241"/>
    </source>
</evidence>
<dbReference type="RefSeq" id="WP_086349150.1">
    <property type="nucleotide sequence ID" value="NZ_CP147247.1"/>
</dbReference>
<dbReference type="SUPFAM" id="SSF53335">
    <property type="entry name" value="S-adenosyl-L-methionine-dependent methyltransferases"/>
    <property type="match status" value="1"/>
</dbReference>
<keyword evidence="2" id="KW-0949">S-adenosyl-L-methionine</keyword>
<evidence type="ECO:0000256" key="2">
    <source>
        <dbReference type="PIRSR" id="PIRSR018249-2"/>
    </source>
</evidence>
<organism evidence="5">
    <name type="scientific">Candidatus Enterococcus clewellii</name>
    <dbReference type="NCBI Taxonomy" id="1834193"/>
    <lineage>
        <taxon>Bacteria</taxon>
        <taxon>Bacillati</taxon>
        <taxon>Bacillota</taxon>
        <taxon>Bacilli</taxon>
        <taxon>Lactobacillales</taxon>
        <taxon>Enterococcaceae</taxon>
        <taxon>Enterococcus</taxon>
    </lineage>
</organism>
<dbReference type="Gene3D" id="3.40.50.150">
    <property type="entry name" value="Vaccinia Virus protein VP39"/>
    <property type="match status" value="1"/>
</dbReference>
<keyword evidence="1" id="KW-0862">Zinc</keyword>
<evidence type="ECO:0000256" key="1">
    <source>
        <dbReference type="PIRSR" id="PIRSR018249-1"/>
    </source>
</evidence>
<dbReference type="InterPro" id="IPR029063">
    <property type="entry name" value="SAM-dependent_MTases_sf"/>
</dbReference>
<feature type="binding site" evidence="1">
    <location>
        <position position="41"/>
    </location>
    <ligand>
        <name>Zn(2+)</name>
        <dbReference type="ChEBI" id="CHEBI:29105"/>
    </ligand>
</feature>
<gene>
    <name evidence="5" type="ORF">A5888_002081</name>
    <name evidence="6" type="ORF">A5888_003952</name>
</gene>
<dbReference type="InterPro" id="IPR013216">
    <property type="entry name" value="Methyltransf_11"/>
</dbReference>
<protein>
    <submittedName>
        <fullName evidence="6">23S rRNA (Guanine745-N1)-methyltransferase</fullName>
    </submittedName>
</protein>
<feature type="binding site" evidence="2">
    <location>
        <position position="191"/>
    </location>
    <ligand>
        <name>S-adenosyl-L-methionine</name>
        <dbReference type="ChEBI" id="CHEBI:59789"/>
    </ligand>
</feature>
<proteinExistence type="predicted"/>
<dbReference type="PANTHER" id="PTHR43591">
    <property type="entry name" value="METHYLTRANSFERASE"/>
    <property type="match status" value="1"/>
</dbReference>
<dbReference type="EMBL" id="NGMM01000003">
    <property type="protein sequence ID" value="OTP15867.1"/>
    <property type="molecule type" value="Genomic_DNA"/>
</dbReference>
<feature type="domain" description="Methyltransferase type 11" evidence="3">
    <location>
        <begin position="97"/>
        <end position="183"/>
    </location>
</feature>
<feature type="binding site" evidence="1">
    <location>
        <position position="24"/>
    </location>
    <ligand>
        <name>Zn(2+)</name>
        <dbReference type="ChEBI" id="CHEBI:29105"/>
    </ligand>
</feature>
<dbReference type="OrthoDB" id="5522265at2"/>
<accession>A0A242K843</accession>
<reference evidence="6" key="3">
    <citation type="submission" date="2024-03" db="EMBL/GenBank/DDBJ databases">
        <title>The Genome Sequence of Enterococcus sp. DIV0242b.</title>
        <authorList>
            <consortium name="The Broad Institute Genomics Platform"/>
            <consortium name="The Broad Institute Microbial Omics Core"/>
            <consortium name="The Broad Institute Genomic Center for Infectious Diseases"/>
            <person name="Earl A."/>
            <person name="Manson A."/>
            <person name="Gilmore M."/>
            <person name="Schwartman J."/>
            <person name="Shea T."/>
            <person name="Abouelleil A."/>
            <person name="Cao P."/>
            <person name="Chapman S."/>
            <person name="Cusick C."/>
            <person name="Young S."/>
            <person name="Neafsey D."/>
            <person name="Nusbaum C."/>
            <person name="Birren B."/>
        </authorList>
    </citation>
    <scope>NUCLEOTIDE SEQUENCE</scope>
    <source>
        <strain evidence="6">9E7_DIV0242</strain>
    </source>
</reference>
<dbReference type="Pfam" id="PF21302">
    <property type="entry name" value="Zn_ribbon_RlmA"/>
    <property type="match status" value="1"/>
</dbReference>
<evidence type="ECO:0000313" key="5">
    <source>
        <dbReference type="EMBL" id="OTP15867.1"/>
    </source>
</evidence>
<reference evidence="5" key="1">
    <citation type="submission" date="2017-05" db="EMBL/GenBank/DDBJ databases">
        <title>The Genome Sequence of Enterococcus sp. 9E7_DIV0242.</title>
        <authorList>
            <consortium name="The Broad Institute Genomics Platform"/>
            <consortium name="The Broad Institute Genomic Center for Infectious Diseases"/>
            <person name="Earl A."/>
            <person name="Manson A."/>
            <person name="Schwartman J."/>
            <person name="Gilmore M."/>
            <person name="Abouelleil A."/>
            <person name="Cao P."/>
            <person name="Chapman S."/>
            <person name="Cusick C."/>
            <person name="Shea T."/>
            <person name="Young S."/>
            <person name="Neafsey D."/>
            <person name="Nusbaum C."/>
            <person name="Birren B."/>
        </authorList>
    </citation>
    <scope>NUCLEOTIDE SEQUENCE [LARGE SCALE GENOMIC DNA]</scope>
    <source>
        <strain evidence="5">9E7_DIV0242</strain>
    </source>
</reference>
<evidence type="ECO:0000313" key="7">
    <source>
        <dbReference type="Proteomes" id="UP000195141"/>
    </source>
</evidence>
<dbReference type="PIRSF" id="PIRSF018249">
    <property type="entry name" value="MyrA_prd"/>
    <property type="match status" value="1"/>
</dbReference>
<feature type="binding site" evidence="1">
    <location>
        <position position="37"/>
    </location>
    <ligand>
        <name>Zn(2+)</name>
        <dbReference type="ChEBI" id="CHEBI:29105"/>
    </ligand>
</feature>
<name>A0A242K843_9ENTE</name>
<reference evidence="6" key="2">
    <citation type="submission" date="2017-05" db="EMBL/GenBank/DDBJ databases">
        <authorList>
            <consortium name="The Broad Institute Genomics Platform"/>
            <consortium name="The Broad Institute Genomic Center for Infectious Diseases"/>
            <person name="Earl A."/>
            <person name="Manson A."/>
            <person name="Schwartman J."/>
            <person name="Gilmore M."/>
            <person name="Abouelleil A."/>
            <person name="Cao P."/>
            <person name="Chapman S."/>
            <person name="Cusick C."/>
            <person name="Shea T."/>
            <person name="Young S."/>
            <person name="Neafsey D."/>
            <person name="Nusbaum C."/>
            <person name="Birren B."/>
        </authorList>
    </citation>
    <scope>NUCLEOTIDE SEQUENCE</scope>
    <source>
        <strain evidence="6">9E7_DIV0242</strain>
    </source>
</reference>
<dbReference type="InterPro" id="IPR048647">
    <property type="entry name" value="RlmA_N"/>
</dbReference>
<evidence type="ECO:0000313" key="6">
    <source>
        <dbReference type="EMBL" id="WYJ92179.1"/>
    </source>
</evidence>
<feature type="binding site" evidence="2">
    <location>
        <begin position="103"/>
        <end position="104"/>
    </location>
    <ligand>
        <name>S-adenosyl-L-methionine</name>
        <dbReference type="ChEBI" id="CHEBI:59789"/>
    </ligand>
</feature>
<evidence type="ECO:0000259" key="4">
    <source>
        <dbReference type="Pfam" id="PF21302"/>
    </source>
</evidence>
<dbReference type="GO" id="GO:0008168">
    <property type="term" value="F:methyltransferase activity"/>
    <property type="evidence" value="ECO:0007669"/>
    <property type="project" value="InterPro"/>
</dbReference>
<keyword evidence="1" id="KW-0479">Metal-binding</keyword>
<dbReference type="GO" id="GO:0046872">
    <property type="term" value="F:metal ion binding"/>
    <property type="evidence" value="ECO:0007669"/>
    <property type="project" value="UniProtKB-KW"/>
</dbReference>
<dbReference type="InterPro" id="IPR016718">
    <property type="entry name" value="rRNA_m1G-MeTrfase_A_prd"/>
</dbReference>
<dbReference type="CDD" id="cd02440">
    <property type="entry name" value="AdoMet_MTases"/>
    <property type="match status" value="1"/>
</dbReference>
<feature type="binding site" evidence="1">
    <location>
        <position position="21"/>
    </location>
    <ligand>
        <name>Zn(2+)</name>
        <dbReference type="ChEBI" id="CHEBI:29105"/>
    </ligand>
</feature>
<dbReference type="Proteomes" id="UP000195141">
    <property type="component" value="Chromosome"/>
</dbReference>
<feature type="domain" description="23S rRNA (guanine(745)-N(1))-methyltransferase N-terminal" evidence="4">
    <location>
        <begin position="19"/>
        <end position="50"/>
    </location>
</feature>
<sequence length="282" mass="32295">MLKKIDIAKKFLSENASSFRCPICHSSFIQTDHALICTEKHRFELSKKGTLYFLKTHIQTEYDHQMFVHRQAMIKSGMYESMLKKLVPYLNDKELVLDVGCGEGSFLNALSEASTAKKKIGFDISKEGIYLATNQPANETFWCAADLTNLPFADRSVDCILNIFSPSHYKEFARVLKPGGQVVKIIPEAGYLKELRAAFFPNDQKKQTYSNQKVIDKFSESMKVITNERVATVFEIPEARRLDLLEMSPLEWQADPKIKAELQRNPFEKITVDLRMLVGEIR</sequence>
<keyword evidence="7" id="KW-1185">Reference proteome</keyword>